<evidence type="ECO:0000313" key="2">
    <source>
        <dbReference type="EMBL" id="MBB3150477.1"/>
    </source>
</evidence>
<keyword evidence="2" id="KW-0808">Transferase</keyword>
<reference evidence="2 3" key="1">
    <citation type="submission" date="2020-08" db="EMBL/GenBank/DDBJ databases">
        <title>Genomic Encyclopedia of Type Strains, Phase III (KMG-III): the genomes of soil and plant-associated and newly described type strains.</title>
        <authorList>
            <person name="Whitman W."/>
        </authorList>
    </citation>
    <scope>NUCLEOTIDE SEQUENCE [LARGE SCALE GENOMIC DNA]</scope>
    <source>
        <strain evidence="2 3">CECT 8234</strain>
    </source>
</reference>
<dbReference type="InterPro" id="IPR029063">
    <property type="entry name" value="SAM-dependent_MTases_sf"/>
</dbReference>
<organism evidence="2 3">
    <name type="scientific">Paenibacillus endophyticus</name>
    <dbReference type="NCBI Taxonomy" id="1294268"/>
    <lineage>
        <taxon>Bacteria</taxon>
        <taxon>Bacillati</taxon>
        <taxon>Bacillota</taxon>
        <taxon>Bacilli</taxon>
        <taxon>Bacillales</taxon>
        <taxon>Paenibacillaceae</taxon>
        <taxon>Paenibacillus</taxon>
    </lineage>
</organism>
<dbReference type="Pfam" id="PF13847">
    <property type="entry name" value="Methyltransf_31"/>
    <property type="match status" value="1"/>
</dbReference>
<dbReference type="InterPro" id="IPR025714">
    <property type="entry name" value="Methyltranfer_dom"/>
</dbReference>
<comment type="caution">
    <text evidence="2">The sequence shown here is derived from an EMBL/GenBank/DDBJ whole genome shotgun (WGS) entry which is preliminary data.</text>
</comment>
<dbReference type="RefSeq" id="WP_183558334.1">
    <property type="nucleotide sequence ID" value="NZ_CBCSLB010000001.1"/>
</dbReference>
<evidence type="ECO:0000313" key="3">
    <source>
        <dbReference type="Proteomes" id="UP000518605"/>
    </source>
</evidence>
<gene>
    <name evidence="2" type="ORF">FHS16_000509</name>
</gene>
<dbReference type="GO" id="GO:0008168">
    <property type="term" value="F:methyltransferase activity"/>
    <property type="evidence" value="ECO:0007669"/>
    <property type="project" value="UniProtKB-KW"/>
</dbReference>
<dbReference type="EMBL" id="JACHXW010000001">
    <property type="protein sequence ID" value="MBB3150477.1"/>
    <property type="molecule type" value="Genomic_DNA"/>
</dbReference>
<feature type="domain" description="Methyltransferase" evidence="1">
    <location>
        <begin position="49"/>
        <end position="162"/>
    </location>
</feature>
<dbReference type="GO" id="GO:0032259">
    <property type="term" value="P:methylation"/>
    <property type="evidence" value="ECO:0007669"/>
    <property type="project" value="UniProtKB-KW"/>
</dbReference>
<dbReference type="AlphaFoldDB" id="A0A7W5G909"/>
<name>A0A7W5G909_9BACL</name>
<proteinExistence type="predicted"/>
<evidence type="ECO:0000259" key="1">
    <source>
        <dbReference type="Pfam" id="PF13847"/>
    </source>
</evidence>
<keyword evidence="2" id="KW-0489">Methyltransferase</keyword>
<accession>A0A7W5G909</accession>
<protein>
    <submittedName>
        <fullName evidence="2">SAM-dependent methyltransferase</fullName>
    </submittedName>
</protein>
<dbReference type="CDD" id="cd02440">
    <property type="entry name" value="AdoMet_MTases"/>
    <property type="match status" value="1"/>
</dbReference>
<dbReference type="Gene3D" id="3.40.50.150">
    <property type="entry name" value="Vaccinia Virus protein VP39"/>
    <property type="match status" value="1"/>
</dbReference>
<keyword evidence="3" id="KW-1185">Reference proteome</keyword>
<dbReference type="PANTHER" id="PTHR43861">
    <property type="entry name" value="TRANS-ACONITATE 2-METHYLTRANSFERASE-RELATED"/>
    <property type="match status" value="1"/>
</dbReference>
<dbReference type="Proteomes" id="UP000518605">
    <property type="component" value="Unassembled WGS sequence"/>
</dbReference>
<sequence length="252" mass="28721">MTINKQQLKEHQDYWDKGADIYDGIIDNEIMNDSYGKWEAILSKLLKDKPSLKILDVGTGPGFFSILLSRMGHQVTAIDSSPEMIAKANKNAIKYECDISIIQSDILDYKPTHSFDLIISRNVTWFLPNPVAVYERWHSWLGECGQVIIFDGNWNLFLTDPKEAALFKLAMQEAIAAGYVPYRTEEEISEGDHIALTLPLTYVKRPAWDIGLLTHIGFQQVTSLHGFDVELQSRPEQILNKYRPMFAIVADK</sequence>
<dbReference type="SUPFAM" id="SSF53335">
    <property type="entry name" value="S-adenosyl-L-methionine-dependent methyltransferases"/>
    <property type="match status" value="1"/>
</dbReference>